<dbReference type="KEGG" id="clup:CLUP02_05391"/>
<evidence type="ECO:0000313" key="2">
    <source>
        <dbReference type="EMBL" id="UQC79910.1"/>
    </source>
</evidence>
<feature type="compositionally biased region" description="Basic and acidic residues" evidence="1">
    <location>
        <begin position="1"/>
        <end position="10"/>
    </location>
</feature>
<protein>
    <submittedName>
        <fullName evidence="2">Uncharacterized protein</fullName>
    </submittedName>
</protein>
<name>A0A9Q8WEQ8_9PEZI</name>
<dbReference type="EMBL" id="CP019475">
    <property type="protein sequence ID" value="UQC79910.1"/>
    <property type="molecule type" value="Genomic_DNA"/>
</dbReference>
<organism evidence="2 3">
    <name type="scientific">Colletotrichum lupini</name>
    <dbReference type="NCBI Taxonomy" id="145971"/>
    <lineage>
        <taxon>Eukaryota</taxon>
        <taxon>Fungi</taxon>
        <taxon>Dikarya</taxon>
        <taxon>Ascomycota</taxon>
        <taxon>Pezizomycotina</taxon>
        <taxon>Sordariomycetes</taxon>
        <taxon>Hypocreomycetidae</taxon>
        <taxon>Glomerellales</taxon>
        <taxon>Glomerellaceae</taxon>
        <taxon>Colletotrichum</taxon>
        <taxon>Colletotrichum acutatum species complex</taxon>
    </lineage>
</organism>
<dbReference type="RefSeq" id="XP_049141541.1">
    <property type="nucleotide sequence ID" value="XM_049284398.1"/>
</dbReference>
<gene>
    <name evidence="2" type="ORF">CLUP02_05391</name>
</gene>
<evidence type="ECO:0000256" key="1">
    <source>
        <dbReference type="SAM" id="MobiDB-lite"/>
    </source>
</evidence>
<sequence length="304" mass="33644">MCQEGDEKLELSSTRTKCAHSHSPKFPMEVDKYLPVLSQRGLLPTAKSGTRRLVRPSTGLLCCFDLAGQWPPLLDSPGLTRDDWLFPVGGTSLLMDKEVHAQNVGTLLCLALLVFSMLWQSNPTFTSSTSVRITETWSSIERTRPSSSQLQLDGLSRRGTYDDALFCHLAFPAFLCHPPFLFRLTPNTTYANQVYLEPARTAEGGPATTIMPAPRRWCFSQAARQPDEARRAKRRFWIRPVVVRFGDRHPFPLAAVSMSHTLRVPGEGFATPVFKLDASDPDVSQPTAAEEHSALGLTGRGGFA</sequence>
<dbReference type="AlphaFoldDB" id="A0A9Q8WEQ8"/>
<feature type="region of interest" description="Disordered" evidence="1">
    <location>
        <begin position="280"/>
        <end position="304"/>
    </location>
</feature>
<keyword evidence="3" id="KW-1185">Reference proteome</keyword>
<dbReference type="GeneID" id="73339408"/>
<dbReference type="Proteomes" id="UP000830671">
    <property type="component" value="Chromosome 3"/>
</dbReference>
<accession>A0A9Q8WEQ8</accession>
<proteinExistence type="predicted"/>
<evidence type="ECO:0000313" key="3">
    <source>
        <dbReference type="Proteomes" id="UP000830671"/>
    </source>
</evidence>
<reference evidence="2" key="1">
    <citation type="journal article" date="2021" name="Mol. Plant Microbe Interact.">
        <title>Complete Genome Sequence of the Plant-Pathogenic Fungus Colletotrichum lupini.</title>
        <authorList>
            <person name="Baroncelli R."/>
            <person name="Pensec F."/>
            <person name="Da Lio D."/>
            <person name="Boufleur T."/>
            <person name="Vicente I."/>
            <person name="Sarrocco S."/>
            <person name="Picot A."/>
            <person name="Baraldi E."/>
            <person name="Sukno S."/>
            <person name="Thon M."/>
            <person name="Le Floch G."/>
        </authorList>
    </citation>
    <scope>NUCLEOTIDE SEQUENCE</scope>
    <source>
        <strain evidence="2">IMI 504893</strain>
    </source>
</reference>
<feature type="region of interest" description="Disordered" evidence="1">
    <location>
        <begin position="1"/>
        <end position="20"/>
    </location>
</feature>